<evidence type="ECO:0000256" key="5">
    <source>
        <dbReference type="ARBA" id="ARBA00022491"/>
    </source>
</evidence>
<keyword evidence="5" id="KW-0678">Repressor</keyword>
<accession>A0AA39XGG2</accession>
<dbReference type="InterPro" id="IPR019035">
    <property type="entry name" value="Mediator_Med12"/>
</dbReference>
<evidence type="ECO:0000256" key="2">
    <source>
        <dbReference type="ARBA" id="ARBA00010289"/>
    </source>
</evidence>
<dbReference type="InterPro" id="IPR057344">
    <property type="entry name" value="ARM_SRB8"/>
</dbReference>
<comment type="caution">
    <text evidence="14">The sequence shown here is derived from an EMBL/GenBank/DDBJ whole genome shotgun (WGS) entry which is preliminary data.</text>
</comment>
<dbReference type="GO" id="GO:0006357">
    <property type="term" value="P:regulation of transcription by RNA polymerase II"/>
    <property type="evidence" value="ECO:0007669"/>
    <property type="project" value="InterPro"/>
</dbReference>
<keyword evidence="9" id="KW-0539">Nucleus</keyword>
<evidence type="ECO:0000256" key="1">
    <source>
        <dbReference type="ARBA" id="ARBA00004123"/>
    </source>
</evidence>
<protein>
    <recommendedName>
        <fullName evidence="4">Mediator of RNA polymerase II transcription subunit 12</fullName>
    </recommendedName>
    <alternativeName>
        <fullName evidence="11">Mediator complex subunit 12</fullName>
    </alternativeName>
</protein>
<keyword evidence="15" id="KW-1185">Reference proteome</keyword>
<feature type="domain" description="Mediator complex subunit Med12" evidence="13">
    <location>
        <begin position="283"/>
        <end position="346"/>
    </location>
</feature>
<name>A0AA39XGG2_9PEZI</name>
<reference evidence="14" key="1">
    <citation type="submission" date="2023-06" db="EMBL/GenBank/DDBJ databases">
        <title>Genome-scale phylogeny and comparative genomics of the fungal order Sordariales.</title>
        <authorList>
            <consortium name="Lawrence Berkeley National Laboratory"/>
            <person name="Hensen N."/>
            <person name="Bonometti L."/>
            <person name="Westerberg I."/>
            <person name="Brannstrom I.O."/>
            <person name="Guillou S."/>
            <person name="Cros-Aarteil S."/>
            <person name="Calhoun S."/>
            <person name="Haridas S."/>
            <person name="Kuo A."/>
            <person name="Mondo S."/>
            <person name="Pangilinan J."/>
            <person name="Riley R."/>
            <person name="Labutti K."/>
            <person name="Andreopoulos B."/>
            <person name="Lipzen A."/>
            <person name="Chen C."/>
            <person name="Yanf M."/>
            <person name="Daum C."/>
            <person name="Ng V."/>
            <person name="Clum A."/>
            <person name="Steindorff A."/>
            <person name="Ohm R."/>
            <person name="Martin F."/>
            <person name="Silar P."/>
            <person name="Natvig D."/>
            <person name="Lalanne C."/>
            <person name="Gautier V."/>
            <person name="Ament-Velasquez S.L."/>
            <person name="Kruys A."/>
            <person name="Hutchinson M.I."/>
            <person name="Powell A.J."/>
            <person name="Barry K."/>
            <person name="Miller A.N."/>
            <person name="Grigoriev I.V."/>
            <person name="Debuchy R."/>
            <person name="Gladieux P."/>
            <person name="Thoren M.H."/>
            <person name="Johannesson H."/>
        </authorList>
    </citation>
    <scope>NUCLEOTIDE SEQUENCE</scope>
    <source>
        <strain evidence="14">CBS 606.72</strain>
    </source>
</reference>
<evidence type="ECO:0000256" key="3">
    <source>
        <dbReference type="ARBA" id="ARBA00011629"/>
    </source>
</evidence>
<dbReference type="Proteomes" id="UP001175000">
    <property type="component" value="Unassembled WGS sequence"/>
</dbReference>
<proteinExistence type="inferred from homology"/>
<dbReference type="GO" id="GO:0016592">
    <property type="term" value="C:mediator complex"/>
    <property type="evidence" value="ECO:0007669"/>
    <property type="project" value="InterPro"/>
</dbReference>
<dbReference type="Pfam" id="PF25326">
    <property type="entry name" value="ARM_SRB8"/>
    <property type="match status" value="1"/>
</dbReference>
<evidence type="ECO:0000313" key="15">
    <source>
        <dbReference type="Proteomes" id="UP001175000"/>
    </source>
</evidence>
<evidence type="ECO:0000313" key="14">
    <source>
        <dbReference type="EMBL" id="KAK0633176.1"/>
    </source>
</evidence>
<evidence type="ECO:0000256" key="10">
    <source>
        <dbReference type="ARBA" id="ARBA00025661"/>
    </source>
</evidence>
<dbReference type="EMBL" id="JAULSU010000001">
    <property type="protein sequence ID" value="KAK0633176.1"/>
    <property type="molecule type" value="Genomic_DNA"/>
</dbReference>
<dbReference type="Pfam" id="PF09497">
    <property type="entry name" value="Med12"/>
    <property type="match status" value="1"/>
</dbReference>
<evidence type="ECO:0000256" key="11">
    <source>
        <dbReference type="ARBA" id="ARBA00032010"/>
    </source>
</evidence>
<comment type="similarity">
    <text evidence="2">Belongs to the Mediator complex subunit 12 family.</text>
</comment>
<feature type="compositionally biased region" description="Polar residues" evidence="12">
    <location>
        <begin position="1034"/>
        <end position="1045"/>
    </location>
</feature>
<dbReference type="PANTHER" id="PTHR46567">
    <property type="entry name" value="MEDIATOR OF RNA POLYMERASE II TRANSCRIPTION SUBUNIT 12"/>
    <property type="match status" value="1"/>
</dbReference>
<organism evidence="14 15">
    <name type="scientific">Immersiella caudata</name>
    <dbReference type="NCBI Taxonomy" id="314043"/>
    <lineage>
        <taxon>Eukaryota</taxon>
        <taxon>Fungi</taxon>
        <taxon>Dikarya</taxon>
        <taxon>Ascomycota</taxon>
        <taxon>Pezizomycotina</taxon>
        <taxon>Sordariomycetes</taxon>
        <taxon>Sordariomycetidae</taxon>
        <taxon>Sordariales</taxon>
        <taxon>Lasiosphaeriaceae</taxon>
        <taxon>Immersiella</taxon>
    </lineage>
</organism>
<evidence type="ECO:0000256" key="12">
    <source>
        <dbReference type="SAM" id="MobiDB-lite"/>
    </source>
</evidence>
<evidence type="ECO:0000256" key="4">
    <source>
        <dbReference type="ARBA" id="ARBA00019622"/>
    </source>
</evidence>
<feature type="region of interest" description="Disordered" evidence="12">
    <location>
        <begin position="1034"/>
        <end position="1053"/>
    </location>
</feature>
<keyword evidence="7" id="KW-0010">Activator</keyword>
<dbReference type="SMART" id="SM01281">
    <property type="entry name" value="Med12"/>
    <property type="match status" value="1"/>
</dbReference>
<dbReference type="GO" id="GO:0003712">
    <property type="term" value="F:transcription coregulator activity"/>
    <property type="evidence" value="ECO:0007669"/>
    <property type="project" value="InterPro"/>
</dbReference>
<feature type="region of interest" description="Disordered" evidence="12">
    <location>
        <begin position="146"/>
        <end position="211"/>
    </location>
</feature>
<dbReference type="PANTHER" id="PTHR46567:SF1">
    <property type="entry name" value="MEDIATOR OF RNA POLYMERASE II TRANSCRIPTION SUBUNIT 12"/>
    <property type="match status" value="1"/>
</dbReference>
<evidence type="ECO:0000256" key="9">
    <source>
        <dbReference type="ARBA" id="ARBA00023242"/>
    </source>
</evidence>
<evidence type="ECO:0000259" key="13">
    <source>
        <dbReference type="SMART" id="SM01281"/>
    </source>
</evidence>
<comment type="subunit">
    <text evidence="3">Component of the SRB8-11 complex, which itself associates with the Mediator complex.</text>
</comment>
<comment type="function">
    <text evidence="10">Component of the SRB8-11 complex. The SRB8-11 complex is a regulatory module of the Mediator complex which is itself involved in regulation of basal and activated RNA polymerase II-dependent transcription. The SRB8-11 complex may be involved in the transcriptional repression of a subset of genes regulated by Mediator. It may inhibit the association of the Mediator complex with RNA polymerase II to form the holoenzyme complex.</text>
</comment>
<evidence type="ECO:0000256" key="8">
    <source>
        <dbReference type="ARBA" id="ARBA00023163"/>
    </source>
</evidence>
<comment type="subcellular location">
    <subcellularLocation>
        <location evidence="1">Nucleus</location>
    </subcellularLocation>
</comment>
<keyword evidence="8" id="KW-0804">Transcription</keyword>
<evidence type="ECO:0000256" key="7">
    <source>
        <dbReference type="ARBA" id="ARBA00023159"/>
    </source>
</evidence>
<keyword evidence="6" id="KW-0805">Transcription regulation</keyword>
<evidence type="ECO:0000256" key="6">
    <source>
        <dbReference type="ARBA" id="ARBA00023015"/>
    </source>
</evidence>
<feature type="region of interest" description="Disordered" evidence="12">
    <location>
        <begin position="1"/>
        <end position="73"/>
    </location>
</feature>
<gene>
    <name evidence="14" type="ORF">B0T14DRAFT_560789</name>
</gene>
<feature type="compositionally biased region" description="Polar residues" evidence="12">
    <location>
        <begin position="21"/>
        <end position="31"/>
    </location>
</feature>
<sequence>MTSRPPLGVQQRQPSRKLSGPNLSQRPSQRQRAYLPPSPIRKETTFHDFSPTDSSADGAQKYGAQRRGGSRLKLELSHDPTEAIMFTESPNAIDSSKPFTPSRIMPPTDSSDLGDMSPHLSAQTQTVDLDGPLPMPVRRPRFTADIPHRESAPTVVSRPKKGPPQPYTVEVPAVAPRYYLPSKTDSQGPRADGPEGRLGPPPSVGYADFFPWTGKHPEDQFSENAIRQGFFDKAPHAQTETSSAKGIIFAALKHKNGLLALSSVYTGLIGERRNKGQITTPSTFKPPPRVTVTDAKREVWMKDLANPSVSLRKLCRTIPHGIRGRALLDKCMNERVPTDRAVWFAKCVGANEIRSFRRKGAGNLVIGGGEAKFHREWTTVVEQFVETAVFGFEDVDWKAKVAYCIRLATHLYAEHLIDREHYMDWLVQGLENSDQAKLPMWMILIEIYWKDLLRFRKYGRRLVATLVRHYHEIHDHPDKDLFHPLLSKLMKLLNTLILWSPENFIVPNTWPKYRDSLKSCLSPGDQARQDAFMAINNRNEQLVATANRSQPAARHILVRMLDGTLQAPMPDELPAQCWGISKDKAALVKALLEWCTSLYRPGLAKVFVSSRILQHWSTLGLDSTMAILDFLDADQLGEQGRKCALYHLTGELVRTGHFSVPRYVRWRMARGSLTNPDDVAPEGPCGFRLLVELPTHALAPSQKNIRDGMLRRAGFSVADEVKDAELAIKCLKHTLGLPIEIDDPILHRKPLSIKKLSKKIASSCRSLKAEVGAWLRNGITASEEKKGGSGDQGPEISPAMFNAIRTVLEAAEDFSMLADVLGSLTGQSNVETLAAVTDTVSCHFFILSAIGVSKTLFGSLRKRLQTLGREQETGIRPLLASLAGLASRIPGLENLTKQLQADLALVDRHNPVDACSPVSDSMALRLQDDDVTLHEEIEKNLASGTSLDRNTMEHLFQTVVQRLQSCWGKADDNQRAYSRLLARLRIFDSQHFDNIMMKWLFSLRTMRNRPSVLRIFPLLVSVGCLSMPSILATTSESGRGQSSTMLRPPAPSAPSTQVVQITYRTRYMQEVLQLFISPVPQDSLIAPEESYRFCILQDQACRENPKELLGLIRLALAEYSHSRAQQDLEGLPLDDADIQARLLGLVKLLVLKDAAGVSRALVVKSPDAHVGRWIDYMTTKLLIPTADENTHITFDQVLALTNEFTLPFCQVKLSLSLASNDQNSPEAADRQQTLLELFANAMDKAIDARNISWIGMLSCLSPEITHHLKNRAQMRFLDLLPSPRNPPPTDGTLEQCLQMAENLLSVIDAIIRGGSMGRPPQLVPAMIDKFADMWEILASPDADADAKPPVLNHWLPFLLNFITLHTQTFDTSKPSNEVRAKALIICAGLIQELDTLHGPGVDTKALSSRVFDLACLLADNVADESRIVCARAIGSSASDTRLKYIFSFDPPPSDNFMLSHKDKTTPAAGRAARPSSMMMGGLLGTPASLWGVDPQPPERLAPFLYRSWDLLSEPSPIIGENDGALPLQLFEARRRT</sequence>